<proteinExistence type="predicted"/>
<comment type="caution">
    <text evidence="2">The sequence shown here is derived from an EMBL/GenBank/DDBJ whole genome shotgun (WGS) entry which is preliminary data.</text>
</comment>
<organism evidence="2 3">
    <name type="scientific">Hibiscus syriacus</name>
    <name type="common">Rose of Sharon</name>
    <dbReference type="NCBI Taxonomy" id="106335"/>
    <lineage>
        <taxon>Eukaryota</taxon>
        <taxon>Viridiplantae</taxon>
        <taxon>Streptophyta</taxon>
        <taxon>Embryophyta</taxon>
        <taxon>Tracheophyta</taxon>
        <taxon>Spermatophyta</taxon>
        <taxon>Magnoliopsida</taxon>
        <taxon>eudicotyledons</taxon>
        <taxon>Gunneridae</taxon>
        <taxon>Pentapetalae</taxon>
        <taxon>rosids</taxon>
        <taxon>malvids</taxon>
        <taxon>Malvales</taxon>
        <taxon>Malvaceae</taxon>
        <taxon>Malvoideae</taxon>
        <taxon>Hibiscus</taxon>
    </lineage>
</organism>
<evidence type="ECO:0000259" key="1">
    <source>
        <dbReference type="Pfam" id="PF24758"/>
    </source>
</evidence>
<accession>A0A6A2YXQ5</accession>
<dbReference type="Proteomes" id="UP000436088">
    <property type="component" value="Unassembled WGS sequence"/>
</dbReference>
<dbReference type="AlphaFoldDB" id="A0A6A2YXQ5"/>
<evidence type="ECO:0000313" key="3">
    <source>
        <dbReference type="Proteomes" id="UP000436088"/>
    </source>
</evidence>
<name>A0A6A2YXQ5_HIBSY</name>
<dbReference type="PANTHER" id="PTHR34145:SF68">
    <property type="entry name" value="FBD DOMAIN-CONTAINING PROTEIN"/>
    <property type="match status" value="1"/>
</dbReference>
<sequence length="241" mass="28753">MPIVYGRDYAEGDDECVYDMFMKNLERKRFEFVTWVTNVLISHQGSIFDGLRVRFDLNKDSWRYIDKCIEIRMRKRTKWIEIAMKKRVKRLELDIRPLLDWNFRTYYPFPKECFPGIEFLNSLRLKYVEVTDETMESILSNCPMLESLCPENVVLLRHPKVSGPSLRWKQFHVSECLPVQSIQLSAPSLVSSEYHEKRSVTLDIRHAPKFTELYYYKLSSSKIADIVTQLSIIFLNYRLRD</sequence>
<gene>
    <name evidence="2" type="ORF">F3Y22_tig00111151pilonHSYRG00059</name>
</gene>
<dbReference type="InterPro" id="IPR053772">
    <property type="entry name" value="At1g61320/At1g61330-like"/>
</dbReference>
<evidence type="ECO:0000313" key="2">
    <source>
        <dbReference type="EMBL" id="KAE8684110.1"/>
    </source>
</evidence>
<dbReference type="Pfam" id="PF24758">
    <property type="entry name" value="LRR_At5g56370"/>
    <property type="match status" value="1"/>
</dbReference>
<keyword evidence="3" id="KW-1185">Reference proteome</keyword>
<feature type="domain" description="F-box/LRR-repeat protein 15/At3g58940/PEG3-like LRR" evidence="1">
    <location>
        <begin position="119"/>
        <end position="221"/>
    </location>
</feature>
<dbReference type="InterPro" id="IPR055411">
    <property type="entry name" value="LRR_FXL15/At3g58940/PEG3-like"/>
</dbReference>
<protein>
    <recommendedName>
        <fullName evidence="1">F-box/LRR-repeat protein 15/At3g58940/PEG3-like LRR domain-containing protein</fullName>
    </recommendedName>
</protein>
<reference evidence="2" key="1">
    <citation type="submission" date="2019-09" db="EMBL/GenBank/DDBJ databases">
        <title>Draft genome information of white flower Hibiscus syriacus.</title>
        <authorList>
            <person name="Kim Y.-M."/>
        </authorList>
    </citation>
    <scope>NUCLEOTIDE SEQUENCE [LARGE SCALE GENOMIC DNA]</scope>
    <source>
        <strain evidence="2">YM2019G1</strain>
    </source>
</reference>
<dbReference type="PANTHER" id="PTHR34145">
    <property type="entry name" value="OS02G0105600 PROTEIN"/>
    <property type="match status" value="1"/>
</dbReference>
<dbReference type="EMBL" id="VEPZ02001248">
    <property type="protein sequence ID" value="KAE8684110.1"/>
    <property type="molecule type" value="Genomic_DNA"/>
</dbReference>